<dbReference type="AlphaFoldDB" id="A0AA82N2N2"/>
<protein>
    <submittedName>
        <fullName evidence="2">Uncharacterized protein</fullName>
    </submittedName>
</protein>
<proteinExistence type="predicted"/>
<name>A0AA82N2N2_SCHMA</name>
<organism evidence="1 2">
    <name type="scientific">Schistosoma mansoni</name>
    <name type="common">Blood fluke</name>
    <dbReference type="NCBI Taxonomy" id="6183"/>
    <lineage>
        <taxon>Eukaryota</taxon>
        <taxon>Metazoa</taxon>
        <taxon>Spiralia</taxon>
        <taxon>Lophotrochozoa</taxon>
        <taxon>Platyhelminthes</taxon>
        <taxon>Trematoda</taxon>
        <taxon>Digenea</taxon>
        <taxon>Strigeidida</taxon>
        <taxon>Schistosomatoidea</taxon>
        <taxon>Schistosomatidae</taxon>
        <taxon>Schistosoma</taxon>
    </lineage>
</organism>
<evidence type="ECO:0000313" key="2">
    <source>
        <dbReference type="WBParaSite" id="Smp_327395.1"/>
    </source>
</evidence>
<accession>A0AA82N2N2</accession>
<keyword evidence="1" id="KW-1185">Reference proteome</keyword>
<sequence>MSQYSLRKCNTLIPYRTADVILVDAHINEKFKLYKELNTGLVKHEFLSKILKAITDDGN</sequence>
<evidence type="ECO:0000313" key="1">
    <source>
        <dbReference type="Proteomes" id="UP000008854"/>
    </source>
</evidence>
<reference evidence="2" key="2">
    <citation type="submission" date="2023-11" db="UniProtKB">
        <authorList>
            <consortium name="WormBaseParasite"/>
        </authorList>
    </citation>
    <scope>IDENTIFICATION</scope>
    <source>
        <strain evidence="2">Puerto Rican</strain>
    </source>
</reference>
<dbReference type="WBParaSite" id="Smp_327395.1">
    <property type="protein sequence ID" value="Smp_327395.1"/>
    <property type="gene ID" value="Smp_327395"/>
</dbReference>
<reference evidence="1" key="1">
    <citation type="journal article" date="2012" name="PLoS Negl. Trop. Dis.">
        <title>A systematically improved high quality genome and transcriptome of the human blood fluke Schistosoma mansoni.</title>
        <authorList>
            <person name="Protasio A.V."/>
            <person name="Tsai I.J."/>
            <person name="Babbage A."/>
            <person name="Nichol S."/>
            <person name="Hunt M."/>
            <person name="Aslett M.A."/>
            <person name="De Silva N."/>
            <person name="Velarde G.S."/>
            <person name="Anderson T.J."/>
            <person name="Clark R.C."/>
            <person name="Davidson C."/>
            <person name="Dillon G.P."/>
            <person name="Holroyd N.E."/>
            <person name="LoVerde P.T."/>
            <person name="Lloyd C."/>
            <person name="McQuillan J."/>
            <person name="Oliveira G."/>
            <person name="Otto T.D."/>
            <person name="Parker-Manuel S.J."/>
            <person name="Quail M.A."/>
            <person name="Wilson R.A."/>
            <person name="Zerlotini A."/>
            <person name="Dunne D.W."/>
            <person name="Berriman M."/>
        </authorList>
    </citation>
    <scope>NUCLEOTIDE SEQUENCE [LARGE SCALE GENOMIC DNA]</scope>
    <source>
        <strain evidence="1">Puerto Rican</strain>
    </source>
</reference>
<dbReference type="Proteomes" id="UP000008854">
    <property type="component" value="Unassembled WGS sequence"/>
</dbReference>